<protein>
    <submittedName>
        <fullName evidence="5">Metalloregulator ArsR/SmtB family transcription factor</fullName>
    </submittedName>
</protein>
<dbReference type="NCBIfam" id="NF033788">
    <property type="entry name" value="HTH_metalloreg"/>
    <property type="match status" value="1"/>
</dbReference>
<dbReference type="PANTHER" id="PTHR43132">
    <property type="entry name" value="ARSENICAL RESISTANCE OPERON REPRESSOR ARSR-RELATED"/>
    <property type="match status" value="1"/>
</dbReference>
<evidence type="ECO:0000256" key="1">
    <source>
        <dbReference type="ARBA" id="ARBA00023015"/>
    </source>
</evidence>
<name>A0A9D1Q3R5_9GAMM</name>
<dbReference type="SMART" id="SM00418">
    <property type="entry name" value="HTH_ARSR"/>
    <property type="match status" value="1"/>
</dbReference>
<gene>
    <name evidence="5" type="ORF">H9889_01125</name>
</gene>
<keyword evidence="1" id="KW-0805">Transcription regulation</keyword>
<keyword evidence="2" id="KW-0238">DNA-binding</keyword>
<evidence type="ECO:0000259" key="4">
    <source>
        <dbReference type="PROSITE" id="PS50987"/>
    </source>
</evidence>
<proteinExistence type="predicted"/>
<dbReference type="Pfam" id="PF01022">
    <property type="entry name" value="HTH_5"/>
    <property type="match status" value="1"/>
</dbReference>
<organism evidence="5 6">
    <name type="scientific">Candidatus Ignatzschineria merdigallinarum</name>
    <dbReference type="NCBI Taxonomy" id="2838621"/>
    <lineage>
        <taxon>Bacteria</taxon>
        <taxon>Pseudomonadati</taxon>
        <taxon>Pseudomonadota</taxon>
        <taxon>Gammaproteobacteria</taxon>
        <taxon>Cardiobacteriales</taxon>
        <taxon>Ignatzschineriaceae</taxon>
        <taxon>Ignatzschineria</taxon>
    </lineage>
</organism>
<reference evidence="5" key="2">
    <citation type="submission" date="2021-04" db="EMBL/GenBank/DDBJ databases">
        <authorList>
            <person name="Gilroy R."/>
        </authorList>
    </citation>
    <scope>NUCLEOTIDE SEQUENCE</scope>
    <source>
        <strain evidence="5">CHK160-9182</strain>
    </source>
</reference>
<dbReference type="EMBL" id="DXHP01000028">
    <property type="protein sequence ID" value="HIW05918.1"/>
    <property type="molecule type" value="Genomic_DNA"/>
</dbReference>
<feature type="domain" description="HTH arsR-type" evidence="4">
    <location>
        <begin position="4"/>
        <end position="100"/>
    </location>
</feature>
<comment type="caution">
    <text evidence="5">The sequence shown here is derived from an EMBL/GenBank/DDBJ whole genome shotgun (WGS) entry which is preliminary data.</text>
</comment>
<dbReference type="Proteomes" id="UP000823934">
    <property type="component" value="Unassembled WGS sequence"/>
</dbReference>
<dbReference type="PRINTS" id="PR00778">
    <property type="entry name" value="HTHARSR"/>
</dbReference>
<dbReference type="PROSITE" id="PS50987">
    <property type="entry name" value="HTH_ARSR_2"/>
    <property type="match status" value="1"/>
</dbReference>
<keyword evidence="3" id="KW-0804">Transcription</keyword>
<accession>A0A9D1Q3R5</accession>
<dbReference type="GO" id="GO:0003677">
    <property type="term" value="F:DNA binding"/>
    <property type="evidence" value="ECO:0007669"/>
    <property type="project" value="UniProtKB-KW"/>
</dbReference>
<dbReference type="InterPro" id="IPR036390">
    <property type="entry name" value="WH_DNA-bd_sf"/>
</dbReference>
<dbReference type="PANTHER" id="PTHR43132:SF2">
    <property type="entry name" value="ARSENICAL RESISTANCE OPERON REPRESSOR ARSR-RELATED"/>
    <property type="match status" value="1"/>
</dbReference>
<dbReference type="InterPro" id="IPR011991">
    <property type="entry name" value="ArsR-like_HTH"/>
</dbReference>
<dbReference type="InterPro" id="IPR036388">
    <property type="entry name" value="WH-like_DNA-bd_sf"/>
</dbReference>
<dbReference type="GO" id="GO:0003700">
    <property type="term" value="F:DNA-binding transcription factor activity"/>
    <property type="evidence" value="ECO:0007669"/>
    <property type="project" value="InterPro"/>
</dbReference>
<evidence type="ECO:0000256" key="2">
    <source>
        <dbReference type="ARBA" id="ARBA00023125"/>
    </source>
</evidence>
<dbReference type="AlphaFoldDB" id="A0A9D1Q3R5"/>
<dbReference type="InterPro" id="IPR001845">
    <property type="entry name" value="HTH_ArsR_DNA-bd_dom"/>
</dbReference>
<dbReference type="Gene3D" id="1.10.10.10">
    <property type="entry name" value="Winged helix-like DNA-binding domain superfamily/Winged helix DNA-binding domain"/>
    <property type="match status" value="1"/>
</dbReference>
<evidence type="ECO:0000256" key="3">
    <source>
        <dbReference type="ARBA" id="ARBA00023163"/>
    </source>
</evidence>
<sequence>MLNIEEMRAGALEATTFLKRFGNEDRLLLLCHLSQGEYSVSVLEEITGIQQPTLSQQLGVLREDNLVKTRRDGKWIYYSVDDPKVLTLLQCVYQLFCPEEKAKL</sequence>
<dbReference type="SUPFAM" id="SSF46785">
    <property type="entry name" value="Winged helix' DNA-binding domain"/>
    <property type="match status" value="1"/>
</dbReference>
<dbReference type="CDD" id="cd00090">
    <property type="entry name" value="HTH_ARSR"/>
    <property type="match status" value="1"/>
</dbReference>
<evidence type="ECO:0000313" key="5">
    <source>
        <dbReference type="EMBL" id="HIW05918.1"/>
    </source>
</evidence>
<dbReference type="InterPro" id="IPR051011">
    <property type="entry name" value="Metal_resp_trans_reg"/>
</dbReference>
<evidence type="ECO:0000313" key="6">
    <source>
        <dbReference type="Proteomes" id="UP000823934"/>
    </source>
</evidence>
<reference evidence="5" key="1">
    <citation type="journal article" date="2021" name="PeerJ">
        <title>Extensive microbial diversity within the chicken gut microbiome revealed by metagenomics and culture.</title>
        <authorList>
            <person name="Gilroy R."/>
            <person name="Ravi A."/>
            <person name="Getino M."/>
            <person name="Pursley I."/>
            <person name="Horton D.L."/>
            <person name="Alikhan N.F."/>
            <person name="Baker D."/>
            <person name="Gharbi K."/>
            <person name="Hall N."/>
            <person name="Watson M."/>
            <person name="Adriaenssens E.M."/>
            <person name="Foster-Nyarko E."/>
            <person name="Jarju S."/>
            <person name="Secka A."/>
            <person name="Antonio M."/>
            <person name="Oren A."/>
            <person name="Chaudhuri R.R."/>
            <person name="La Ragione R."/>
            <person name="Hildebrand F."/>
            <person name="Pallen M.J."/>
        </authorList>
    </citation>
    <scope>NUCLEOTIDE SEQUENCE</scope>
    <source>
        <strain evidence="5">CHK160-9182</strain>
    </source>
</reference>